<keyword evidence="3 7" id="KW-0808">Transferase</keyword>
<dbReference type="PROSITE" id="PS00723">
    <property type="entry name" value="POLYPRENYL_SYNTHASE_1"/>
    <property type="match status" value="1"/>
</dbReference>
<dbReference type="PANTHER" id="PTHR43281:SF1">
    <property type="entry name" value="FARNESYL DIPHOSPHATE SYNTHASE"/>
    <property type="match status" value="1"/>
</dbReference>
<evidence type="ECO:0000256" key="5">
    <source>
        <dbReference type="ARBA" id="ARBA00022842"/>
    </source>
</evidence>
<evidence type="ECO:0000256" key="7">
    <source>
        <dbReference type="RuleBase" id="RU004466"/>
    </source>
</evidence>
<keyword evidence="5" id="KW-0460">Magnesium</keyword>
<keyword evidence="8" id="KW-0472">Membrane</keyword>
<feature type="transmembrane region" description="Helical" evidence="8">
    <location>
        <begin position="172"/>
        <end position="194"/>
    </location>
</feature>
<dbReference type="InterPro" id="IPR033749">
    <property type="entry name" value="Polyprenyl_synt_CS"/>
</dbReference>
<dbReference type="SUPFAM" id="SSF48576">
    <property type="entry name" value="Terpenoid synthases"/>
    <property type="match status" value="1"/>
</dbReference>
<organism evidence="9 10">
    <name type="scientific">Lyticum sinuosum</name>
    <dbReference type="NCBI Taxonomy" id="1332059"/>
    <lineage>
        <taxon>Bacteria</taxon>
        <taxon>Pseudomonadati</taxon>
        <taxon>Pseudomonadota</taxon>
        <taxon>Alphaproteobacteria</taxon>
        <taxon>Rickettsiales</taxon>
        <taxon>Lyticum</taxon>
    </lineage>
</organism>
<evidence type="ECO:0000256" key="4">
    <source>
        <dbReference type="ARBA" id="ARBA00022723"/>
    </source>
</evidence>
<dbReference type="EMBL" id="JARGYU010000002">
    <property type="protein sequence ID" value="MDZ5761223.1"/>
    <property type="molecule type" value="Genomic_DNA"/>
</dbReference>
<dbReference type="InterPro" id="IPR000092">
    <property type="entry name" value="Polyprenyl_synt"/>
</dbReference>
<dbReference type="Gene3D" id="1.10.600.10">
    <property type="entry name" value="Farnesyl Diphosphate Synthase"/>
    <property type="match status" value="1"/>
</dbReference>
<evidence type="ECO:0000256" key="1">
    <source>
        <dbReference type="ARBA" id="ARBA00001946"/>
    </source>
</evidence>
<evidence type="ECO:0000313" key="10">
    <source>
        <dbReference type="Proteomes" id="UP001289135"/>
    </source>
</evidence>
<dbReference type="GO" id="GO:0046872">
    <property type="term" value="F:metal ion binding"/>
    <property type="evidence" value="ECO:0007669"/>
    <property type="project" value="UniProtKB-KW"/>
</dbReference>
<reference evidence="9" key="1">
    <citation type="submission" date="2023-02" db="EMBL/GenBank/DDBJ databases">
        <title>Host association and intracellularity evolved multiple times independently in the Rickettsiales.</title>
        <authorList>
            <person name="Castelli M."/>
            <person name="Nardi T."/>
            <person name="Gammuto L."/>
            <person name="Bellinzona G."/>
            <person name="Sabaneyeva E."/>
            <person name="Potekhin A."/>
            <person name="Serra V."/>
            <person name="Petroni G."/>
            <person name="Sassera D."/>
        </authorList>
    </citation>
    <scope>NUCLEOTIDE SEQUENCE</scope>
    <source>
        <strain evidence="9">USBL-36I1</strain>
    </source>
</reference>
<accession>A0AAE5AHK3</accession>
<dbReference type="RefSeq" id="WP_322498652.1">
    <property type="nucleotide sequence ID" value="NZ_JARGYU010000002.1"/>
</dbReference>
<keyword evidence="10" id="KW-1185">Reference proteome</keyword>
<sequence>MELSQLSTFYSDKLILYIRDLFNNLESKSIQSGLHTVNLIDAMRYTVLNKNAKHLRPLLIFIISSIFYEICFFCEKNKNYTNYDYFYSQKIYNLTLINEMLICGTSIELIHNYSLIHDDLPCIDNDIYRRGKLTCHAKYGEDIALLTGNSLLTLSLEVLYEITNKNTKNSQYLYSFLTKMLTYNSGILGMIGGQNMDLLFFKKNMVFSVSRHQYYIHLAKTCALFTFSMSAGILIGSSKSKFFNYIYKILNDYYKSGILNNQLIINKKNNRNNNNYILKLSKLEKIVNLILNLGKKLGILLQMLDDYIDNYPKDDDFNDKDIEKNLKKQYEDTYNIFLCLKKSIVDFSPEIIEKSKILRFMLEDLDNIIKYFKQY</sequence>
<dbReference type="Pfam" id="PF00348">
    <property type="entry name" value="polyprenyl_synt"/>
    <property type="match status" value="1"/>
</dbReference>
<name>A0AAE5AHK3_9RICK</name>
<comment type="cofactor">
    <cofactor evidence="1">
        <name>Mg(2+)</name>
        <dbReference type="ChEBI" id="CHEBI:18420"/>
    </cofactor>
</comment>
<evidence type="ECO:0000313" key="9">
    <source>
        <dbReference type="EMBL" id="MDZ5761223.1"/>
    </source>
</evidence>
<protein>
    <submittedName>
        <fullName evidence="9">Isoprenoid biosynthesis protein</fullName>
    </submittedName>
</protein>
<feature type="transmembrane region" description="Helical" evidence="8">
    <location>
        <begin position="214"/>
        <end position="235"/>
    </location>
</feature>
<proteinExistence type="inferred from homology"/>
<comment type="caution">
    <text evidence="9">The sequence shown here is derived from an EMBL/GenBank/DDBJ whole genome shotgun (WGS) entry which is preliminary data.</text>
</comment>
<dbReference type="PANTHER" id="PTHR43281">
    <property type="entry name" value="FARNESYL DIPHOSPHATE SYNTHASE"/>
    <property type="match status" value="1"/>
</dbReference>
<comment type="similarity">
    <text evidence="2 7">Belongs to the FPP/GGPP synthase family.</text>
</comment>
<keyword evidence="4" id="KW-0479">Metal-binding</keyword>
<keyword evidence="8" id="KW-0812">Transmembrane</keyword>
<keyword evidence="8" id="KW-1133">Transmembrane helix</keyword>
<dbReference type="GO" id="GO:0004659">
    <property type="term" value="F:prenyltransferase activity"/>
    <property type="evidence" value="ECO:0007669"/>
    <property type="project" value="InterPro"/>
</dbReference>
<evidence type="ECO:0000256" key="8">
    <source>
        <dbReference type="SAM" id="Phobius"/>
    </source>
</evidence>
<dbReference type="InterPro" id="IPR008949">
    <property type="entry name" value="Isoprenoid_synthase_dom_sf"/>
</dbReference>
<keyword evidence="6" id="KW-0414">Isoprene biosynthesis</keyword>
<evidence type="ECO:0000256" key="6">
    <source>
        <dbReference type="ARBA" id="ARBA00023229"/>
    </source>
</evidence>
<feature type="transmembrane region" description="Helical" evidence="8">
    <location>
        <begin position="55"/>
        <end position="74"/>
    </location>
</feature>
<dbReference type="GO" id="GO:0008299">
    <property type="term" value="P:isoprenoid biosynthetic process"/>
    <property type="evidence" value="ECO:0007669"/>
    <property type="project" value="UniProtKB-KW"/>
</dbReference>
<dbReference type="PROSITE" id="PS00444">
    <property type="entry name" value="POLYPRENYL_SYNTHASE_2"/>
    <property type="match status" value="1"/>
</dbReference>
<dbReference type="Proteomes" id="UP001289135">
    <property type="component" value="Unassembled WGS sequence"/>
</dbReference>
<evidence type="ECO:0000256" key="3">
    <source>
        <dbReference type="ARBA" id="ARBA00022679"/>
    </source>
</evidence>
<evidence type="ECO:0000256" key="2">
    <source>
        <dbReference type="ARBA" id="ARBA00006706"/>
    </source>
</evidence>
<dbReference type="AlphaFoldDB" id="A0AAE5AHK3"/>
<gene>
    <name evidence="9" type="ORF">Lyticum_00391</name>
</gene>